<sequence length="315" mass="34397">MRHQQTLETSSFFSGIGLHSGNPASIAIHPAPVNTGVVFVKHVADQIQSCPASIAFLGQTDHCTTLQVGDFDIQTVEHVLSALAGLEIDNAYVELLGSEIPAADGSATPFVDLVYQSGILTQEEPRKYLKIIQPITVEDGHRSISVLPSALPQITYFIDFPHPLIQQQEYHHFCTPQDYGKNIAGARTFAFQKEVEFLWSRGLGLGGSLHNTVVFADTRLVNDDALRFPDECVRHKVLDLIGDLSLLGIPVIGHFFAKCAGHALHTQLVQAIMHNPDKWIMLNAGESGKDGILNGQSSSNPTIHLPELQPAFHAF</sequence>
<gene>
    <name evidence="12 13" type="primary">lpxC</name>
    <name evidence="13" type="ORF">PP769_17620</name>
</gene>
<evidence type="ECO:0000256" key="10">
    <source>
        <dbReference type="ARBA" id="ARBA00023098"/>
    </source>
</evidence>
<dbReference type="SUPFAM" id="SSF54211">
    <property type="entry name" value="Ribosomal protein S5 domain 2-like"/>
    <property type="match status" value="2"/>
</dbReference>
<dbReference type="GO" id="GO:0103117">
    <property type="term" value="F:UDP-3-O-acyl-N-acetylglucosamine deacetylase activity"/>
    <property type="evidence" value="ECO:0007669"/>
    <property type="project" value="UniProtKB-UniRule"/>
</dbReference>
<evidence type="ECO:0000256" key="1">
    <source>
        <dbReference type="ARBA" id="ARBA00001947"/>
    </source>
</evidence>
<evidence type="ECO:0000256" key="2">
    <source>
        <dbReference type="ARBA" id="ARBA00002923"/>
    </source>
</evidence>
<dbReference type="InterPro" id="IPR015870">
    <property type="entry name" value="UDP-acyl_N-AcGlcN_deAcase_N"/>
</dbReference>
<evidence type="ECO:0000313" key="13">
    <source>
        <dbReference type="EMBL" id="WNM57767.1"/>
    </source>
</evidence>
<keyword evidence="8 12" id="KW-0378">Hydrolase</keyword>
<organism evidence="13 14">
    <name type="scientific">Candidatus Nitrospira allomarina</name>
    <dbReference type="NCBI Taxonomy" id="3020900"/>
    <lineage>
        <taxon>Bacteria</taxon>
        <taxon>Pseudomonadati</taxon>
        <taxon>Nitrospirota</taxon>
        <taxon>Nitrospiria</taxon>
        <taxon>Nitrospirales</taxon>
        <taxon>Nitrospiraceae</taxon>
        <taxon>Nitrospira</taxon>
    </lineage>
</organism>
<dbReference type="Gene3D" id="3.30.1700.10">
    <property type="entry name" value="lpxc deacetylase, domain 2"/>
    <property type="match status" value="1"/>
</dbReference>
<feature type="active site" description="Proton donor" evidence="12">
    <location>
        <position position="262"/>
    </location>
</feature>
<dbReference type="GO" id="GO:0046872">
    <property type="term" value="F:metal ion binding"/>
    <property type="evidence" value="ECO:0007669"/>
    <property type="project" value="UniProtKB-KW"/>
</dbReference>
<evidence type="ECO:0000256" key="8">
    <source>
        <dbReference type="ARBA" id="ARBA00022801"/>
    </source>
</evidence>
<dbReference type="HAMAP" id="MF_00388">
    <property type="entry name" value="LpxC"/>
    <property type="match status" value="1"/>
</dbReference>
<name>A0AA96GAJ5_9BACT</name>
<comment type="function">
    <text evidence="2 12">Catalyzes the hydrolysis of UDP-3-O-myristoyl-N-acetylglucosamine to form UDP-3-O-myristoylglucosamine and acetate, the committed step in lipid A biosynthesis.</text>
</comment>
<dbReference type="AlphaFoldDB" id="A0AA96GAJ5"/>
<dbReference type="GO" id="GO:0016020">
    <property type="term" value="C:membrane"/>
    <property type="evidence" value="ECO:0007669"/>
    <property type="project" value="GOC"/>
</dbReference>
<keyword evidence="5 12" id="KW-0444">Lipid biosynthesis</keyword>
<protein>
    <recommendedName>
        <fullName evidence="4 12">UDP-3-O-acyl-N-acetylglucosamine deacetylase</fullName>
        <shortName evidence="12">UDP-3-O-acyl-GlcNAc deacetylase</shortName>
        <ecNumber evidence="4 12">3.5.1.108</ecNumber>
    </recommendedName>
    <alternativeName>
        <fullName evidence="12">UDP-3-O-[R-3-hydroxymyristoyl]-N-acetylglucosamine deacetylase</fullName>
    </alternativeName>
</protein>
<accession>A0AA96GAJ5</accession>
<feature type="binding site" evidence="12">
    <location>
        <position position="235"/>
    </location>
    <ligand>
        <name>Zn(2+)</name>
        <dbReference type="ChEBI" id="CHEBI:29105"/>
    </ligand>
</feature>
<feature type="binding site" evidence="12">
    <location>
        <position position="239"/>
    </location>
    <ligand>
        <name>Zn(2+)</name>
        <dbReference type="ChEBI" id="CHEBI:29105"/>
    </ligand>
</feature>
<dbReference type="EMBL" id="CP116967">
    <property type="protein sequence ID" value="WNM57767.1"/>
    <property type="molecule type" value="Genomic_DNA"/>
</dbReference>
<evidence type="ECO:0000256" key="11">
    <source>
        <dbReference type="ARBA" id="ARBA00024535"/>
    </source>
</evidence>
<dbReference type="EC" id="3.5.1.108" evidence="4 12"/>
<evidence type="ECO:0000256" key="6">
    <source>
        <dbReference type="ARBA" id="ARBA00022556"/>
    </source>
</evidence>
<evidence type="ECO:0000256" key="5">
    <source>
        <dbReference type="ARBA" id="ARBA00022516"/>
    </source>
</evidence>
<comment type="catalytic activity">
    <reaction evidence="11 12">
        <text>a UDP-3-O-[(3R)-3-hydroxyacyl]-N-acetyl-alpha-D-glucosamine + H2O = a UDP-3-O-[(3R)-3-hydroxyacyl]-alpha-D-glucosamine + acetate</text>
        <dbReference type="Rhea" id="RHEA:67816"/>
        <dbReference type="ChEBI" id="CHEBI:15377"/>
        <dbReference type="ChEBI" id="CHEBI:30089"/>
        <dbReference type="ChEBI" id="CHEBI:137740"/>
        <dbReference type="ChEBI" id="CHEBI:173225"/>
        <dbReference type="EC" id="3.5.1.108"/>
    </reaction>
</comment>
<dbReference type="InterPro" id="IPR004463">
    <property type="entry name" value="UDP-acyl_GlcNac_deAcase"/>
</dbReference>
<dbReference type="Gene3D" id="3.30.230.20">
    <property type="entry name" value="lpxc deacetylase, domain 1"/>
    <property type="match status" value="1"/>
</dbReference>
<dbReference type="InterPro" id="IPR020568">
    <property type="entry name" value="Ribosomal_Su5_D2-typ_SF"/>
</dbReference>
<dbReference type="Proteomes" id="UP001302719">
    <property type="component" value="Chromosome"/>
</dbReference>
<comment type="cofactor">
    <cofactor evidence="1 12">
        <name>Zn(2+)</name>
        <dbReference type="ChEBI" id="CHEBI:29105"/>
    </cofactor>
</comment>
<evidence type="ECO:0000256" key="12">
    <source>
        <dbReference type="HAMAP-Rule" id="MF_00388"/>
    </source>
</evidence>
<evidence type="ECO:0000256" key="4">
    <source>
        <dbReference type="ARBA" id="ARBA00012745"/>
    </source>
</evidence>
<dbReference type="PANTHER" id="PTHR33694">
    <property type="entry name" value="UDP-3-O-ACYL-N-ACETYLGLUCOSAMINE DEACETYLASE 1, MITOCHONDRIAL-RELATED"/>
    <property type="match status" value="1"/>
</dbReference>
<evidence type="ECO:0000313" key="14">
    <source>
        <dbReference type="Proteomes" id="UP001302719"/>
    </source>
</evidence>
<keyword evidence="6 12" id="KW-0441">Lipid A biosynthesis</keyword>
<evidence type="ECO:0000256" key="7">
    <source>
        <dbReference type="ARBA" id="ARBA00022723"/>
    </source>
</evidence>
<dbReference type="PANTHER" id="PTHR33694:SF1">
    <property type="entry name" value="UDP-3-O-ACYL-N-ACETYLGLUCOSAMINE DEACETYLASE 1, MITOCHONDRIAL-RELATED"/>
    <property type="match status" value="1"/>
</dbReference>
<dbReference type="InterPro" id="IPR011334">
    <property type="entry name" value="UDP-acyl_GlcNac_deAcase_C"/>
</dbReference>
<keyword evidence="10 12" id="KW-0443">Lipid metabolism</keyword>
<dbReference type="RefSeq" id="WP_312642659.1">
    <property type="nucleotide sequence ID" value="NZ_CP116967.1"/>
</dbReference>
<comment type="pathway">
    <text evidence="3 12">Glycolipid biosynthesis; lipid IV(A) biosynthesis; lipid IV(A) from (3R)-3-hydroxytetradecanoyl-[acyl-carrier-protein] and UDP-N-acetyl-alpha-D-glucosamine: step 2/6.</text>
</comment>
<proteinExistence type="inferred from homology"/>
<evidence type="ECO:0000256" key="3">
    <source>
        <dbReference type="ARBA" id="ARBA00005002"/>
    </source>
</evidence>
<reference evidence="13 14" key="1">
    <citation type="submission" date="2023-01" db="EMBL/GenBank/DDBJ databases">
        <title>Cultivation and genomic characterization of new, ubiquitous marine nitrite-oxidizing bacteria from the Nitrospirales.</title>
        <authorList>
            <person name="Mueller A.J."/>
            <person name="Daebeler A."/>
            <person name="Herbold C.W."/>
            <person name="Kirkegaard R.H."/>
            <person name="Daims H."/>
        </authorList>
    </citation>
    <scope>NUCLEOTIDE SEQUENCE [LARGE SCALE GENOMIC DNA]</scope>
    <source>
        <strain evidence="13 14">VA</strain>
    </source>
</reference>
<dbReference type="GO" id="GO:0009245">
    <property type="term" value="P:lipid A biosynthetic process"/>
    <property type="evidence" value="ECO:0007669"/>
    <property type="project" value="UniProtKB-UniRule"/>
</dbReference>
<dbReference type="NCBIfam" id="TIGR00325">
    <property type="entry name" value="lpxC"/>
    <property type="match status" value="1"/>
</dbReference>
<keyword evidence="9 12" id="KW-0862">Zinc</keyword>
<dbReference type="KEGG" id="nall:PP769_17620"/>
<feature type="binding site" evidence="12">
    <location>
        <position position="78"/>
    </location>
    <ligand>
        <name>Zn(2+)</name>
        <dbReference type="ChEBI" id="CHEBI:29105"/>
    </ligand>
</feature>
<evidence type="ECO:0000256" key="9">
    <source>
        <dbReference type="ARBA" id="ARBA00022833"/>
    </source>
</evidence>
<comment type="similarity">
    <text evidence="12">Belongs to the LpxC family.</text>
</comment>
<keyword evidence="14" id="KW-1185">Reference proteome</keyword>
<dbReference type="Pfam" id="PF03331">
    <property type="entry name" value="LpxC"/>
    <property type="match status" value="1"/>
</dbReference>
<keyword evidence="7 12" id="KW-0479">Metal-binding</keyword>